<organism evidence="1 2">
    <name type="scientific">Funneliformis mosseae</name>
    <name type="common">Endomycorrhizal fungus</name>
    <name type="synonym">Glomus mosseae</name>
    <dbReference type="NCBI Taxonomy" id="27381"/>
    <lineage>
        <taxon>Eukaryota</taxon>
        <taxon>Fungi</taxon>
        <taxon>Fungi incertae sedis</taxon>
        <taxon>Mucoromycota</taxon>
        <taxon>Glomeromycotina</taxon>
        <taxon>Glomeromycetes</taxon>
        <taxon>Glomerales</taxon>
        <taxon>Glomeraceae</taxon>
        <taxon>Funneliformis</taxon>
    </lineage>
</organism>
<proteinExistence type="predicted"/>
<evidence type="ECO:0000313" key="2">
    <source>
        <dbReference type="Proteomes" id="UP000789375"/>
    </source>
</evidence>
<accession>A0A9N9FKU8</accession>
<sequence>MKYVQVKKSCESLTDYCKTSDYHQISNTAILISFSLNEFTQEIPVQEIQVSKVREINKSNVKSKAINFSITQEIQVSTIQKLKLRNLIIYPK</sequence>
<comment type="caution">
    <text evidence="1">The sequence shown here is derived from an EMBL/GenBank/DDBJ whole genome shotgun (WGS) entry which is preliminary data.</text>
</comment>
<gene>
    <name evidence="1" type="ORF">FMOSSE_LOCUS5987</name>
</gene>
<reference evidence="1" key="1">
    <citation type="submission" date="2021-06" db="EMBL/GenBank/DDBJ databases">
        <authorList>
            <person name="Kallberg Y."/>
            <person name="Tangrot J."/>
            <person name="Rosling A."/>
        </authorList>
    </citation>
    <scope>NUCLEOTIDE SEQUENCE</scope>
    <source>
        <strain evidence="1">87-6 pot B 2015</strain>
    </source>
</reference>
<dbReference type="EMBL" id="CAJVPP010001210">
    <property type="protein sequence ID" value="CAG8541211.1"/>
    <property type="molecule type" value="Genomic_DNA"/>
</dbReference>
<protein>
    <submittedName>
        <fullName evidence="1">4335_t:CDS:1</fullName>
    </submittedName>
</protein>
<dbReference type="AlphaFoldDB" id="A0A9N9FKU8"/>
<evidence type="ECO:0000313" key="1">
    <source>
        <dbReference type="EMBL" id="CAG8541211.1"/>
    </source>
</evidence>
<name>A0A9N9FKU8_FUNMO</name>
<keyword evidence="2" id="KW-1185">Reference proteome</keyword>
<dbReference type="Proteomes" id="UP000789375">
    <property type="component" value="Unassembled WGS sequence"/>
</dbReference>